<dbReference type="Proteomes" id="UP000308600">
    <property type="component" value="Unassembled WGS sequence"/>
</dbReference>
<name>A0ACD3A0N0_9AGAR</name>
<sequence length="432" mass="48903">MPSSLLPSALSPPDVRNNPCPVSTLPIELLREIFAFSVTKRPAPRVRASLPRDEREPPGFQATALILTWVCSQWRQIALSMPELWGTMIIYQPKKYCVELIKVYLSRSGDTTLLDLHLRQNARRDYRAYRDFESCPEHKVTVEIFKLWIAQAHRWRSIFLFMTYTPPSYELPTIPGDALCSLEEADLRFLETPGDSKVVIGGLWANILRSPALRTAYWRNLRTKLPAAPFSQLSEFGPFLPTVDEFLTLLPSCHRLRCLSIDTSNASHNPASTPLESTIILPYLECLNLDIDKDSSNVLEWLTAPVLRELRIRDTRDAAFAEVDSLERFLDHSGCTLRALHLKQERMEDEMPVVKYFSQASHRLVGLESCSLTILDATLSERAISLFTPQVGDNTLLVPFPSLVDLEFYNIVANDGISCRGTTLGFSLYGQT</sequence>
<organism evidence="1 2">
    <name type="scientific">Pluteus cervinus</name>
    <dbReference type="NCBI Taxonomy" id="181527"/>
    <lineage>
        <taxon>Eukaryota</taxon>
        <taxon>Fungi</taxon>
        <taxon>Dikarya</taxon>
        <taxon>Basidiomycota</taxon>
        <taxon>Agaricomycotina</taxon>
        <taxon>Agaricomycetes</taxon>
        <taxon>Agaricomycetidae</taxon>
        <taxon>Agaricales</taxon>
        <taxon>Pluteineae</taxon>
        <taxon>Pluteaceae</taxon>
        <taxon>Pluteus</taxon>
    </lineage>
</organism>
<protein>
    <submittedName>
        <fullName evidence="1">Uncharacterized protein</fullName>
    </submittedName>
</protein>
<dbReference type="EMBL" id="ML208986">
    <property type="protein sequence ID" value="TFK59408.1"/>
    <property type="molecule type" value="Genomic_DNA"/>
</dbReference>
<gene>
    <name evidence="1" type="ORF">BDN72DRAFT_865172</name>
</gene>
<keyword evidence="2" id="KW-1185">Reference proteome</keyword>
<evidence type="ECO:0000313" key="2">
    <source>
        <dbReference type="Proteomes" id="UP000308600"/>
    </source>
</evidence>
<reference evidence="1 2" key="1">
    <citation type="journal article" date="2019" name="Nat. Ecol. Evol.">
        <title>Megaphylogeny resolves global patterns of mushroom evolution.</title>
        <authorList>
            <person name="Varga T."/>
            <person name="Krizsan K."/>
            <person name="Foldi C."/>
            <person name="Dima B."/>
            <person name="Sanchez-Garcia M."/>
            <person name="Sanchez-Ramirez S."/>
            <person name="Szollosi G.J."/>
            <person name="Szarkandi J.G."/>
            <person name="Papp V."/>
            <person name="Albert L."/>
            <person name="Andreopoulos W."/>
            <person name="Angelini C."/>
            <person name="Antonin V."/>
            <person name="Barry K.W."/>
            <person name="Bougher N.L."/>
            <person name="Buchanan P."/>
            <person name="Buyck B."/>
            <person name="Bense V."/>
            <person name="Catcheside P."/>
            <person name="Chovatia M."/>
            <person name="Cooper J."/>
            <person name="Damon W."/>
            <person name="Desjardin D."/>
            <person name="Finy P."/>
            <person name="Geml J."/>
            <person name="Haridas S."/>
            <person name="Hughes K."/>
            <person name="Justo A."/>
            <person name="Karasinski D."/>
            <person name="Kautmanova I."/>
            <person name="Kiss B."/>
            <person name="Kocsube S."/>
            <person name="Kotiranta H."/>
            <person name="LaButti K.M."/>
            <person name="Lechner B.E."/>
            <person name="Liimatainen K."/>
            <person name="Lipzen A."/>
            <person name="Lukacs Z."/>
            <person name="Mihaltcheva S."/>
            <person name="Morgado L.N."/>
            <person name="Niskanen T."/>
            <person name="Noordeloos M.E."/>
            <person name="Ohm R.A."/>
            <person name="Ortiz-Santana B."/>
            <person name="Ovrebo C."/>
            <person name="Racz N."/>
            <person name="Riley R."/>
            <person name="Savchenko A."/>
            <person name="Shiryaev A."/>
            <person name="Soop K."/>
            <person name="Spirin V."/>
            <person name="Szebenyi C."/>
            <person name="Tomsovsky M."/>
            <person name="Tulloss R.E."/>
            <person name="Uehling J."/>
            <person name="Grigoriev I.V."/>
            <person name="Vagvolgyi C."/>
            <person name="Papp T."/>
            <person name="Martin F.M."/>
            <person name="Miettinen O."/>
            <person name="Hibbett D.S."/>
            <person name="Nagy L.G."/>
        </authorList>
    </citation>
    <scope>NUCLEOTIDE SEQUENCE [LARGE SCALE GENOMIC DNA]</scope>
    <source>
        <strain evidence="1 2">NL-1719</strain>
    </source>
</reference>
<proteinExistence type="predicted"/>
<evidence type="ECO:0000313" key="1">
    <source>
        <dbReference type="EMBL" id="TFK59408.1"/>
    </source>
</evidence>
<accession>A0ACD3A0N0</accession>